<protein>
    <submittedName>
        <fullName evidence="2">Chromosome 3 C4orf19 homolog</fullName>
    </submittedName>
</protein>
<dbReference type="Pfam" id="PF15770">
    <property type="entry name" value="DUF4699"/>
    <property type="match status" value="1"/>
</dbReference>
<name>A0A9L0T006_HORSE</name>
<evidence type="ECO:0000313" key="2">
    <source>
        <dbReference type="Ensembl" id="ENSECAP00000079845.1"/>
    </source>
</evidence>
<dbReference type="PANTHER" id="PTHR16106">
    <property type="entry name" value="CHROMOSOME 4 OPEN READING FRAME 19"/>
    <property type="match status" value="1"/>
</dbReference>
<accession>A0A9L0T006</accession>
<dbReference type="Proteomes" id="UP000002281">
    <property type="component" value="Chromosome 3"/>
</dbReference>
<dbReference type="AlphaFoldDB" id="A0A9L0T006"/>
<proteinExistence type="predicted"/>
<feature type="compositionally biased region" description="Basic and acidic residues" evidence="1">
    <location>
        <begin position="222"/>
        <end position="233"/>
    </location>
</feature>
<sequence>MSIFFYFICGMPATAWLDKRYLFDPVQVPSPGYVNEVNSCKLDEDDTVKLKGKQSSEVLVHTNDLQGEGLKRTASRNRTAGPQEPWPHQGLLPQEDTGGGHCAEKTDGAINGIGPVAALPPTGDPGPHQGNWGSWASTSNSIHPAQPFLEEGGAGEQNCVLPGSEETRVIQNGDSRAPSKAEHPALEVQDHVLQIPAPDYPQLWGSAVDNVDHEEKDYLFQSHTEEEPQEETHPSVGEHGSNMPFSRKRSWDSLNEAVATEVLSVYFKEEDPAQPVPVVDSRNRWEDDLGSTGDGSGEMADEDAAVAEALAALEAATAGEDVDEAD</sequence>
<dbReference type="GO" id="GO:0071944">
    <property type="term" value="C:cell periphery"/>
    <property type="evidence" value="ECO:0007669"/>
    <property type="project" value="Ensembl"/>
</dbReference>
<dbReference type="Ensembl" id="ENSECAT00000123552.1">
    <property type="protein sequence ID" value="ENSECAP00000079845.1"/>
    <property type="gene ID" value="ENSECAG00000017301.4"/>
</dbReference>
<gene>
    <name evidence="2" type="primary">C4orf19</name>
</gene>
<keyword evidence="3" id="KW-1185">Reference proteome</keyword>
<dbReference type="InterPro" id="IPR031528">
    <property type="entry name" value="C4orf19"/>
</dbReference>
<dbReference type="GeneTree" id="ENSGT00390000013778"/>
<reference evidence="2" key="2">
    <citation type="submission" date="2025-08" db="UniProtKB">
        <authorList>
            <consortium name="Ensembl"/>
        </authorList>
    </citation>
    <scope>IDENTIFICATION</scope>
    <source>
        <strain evidence="2">Thoroughbred</strain>
    </source>
</reference>
<feature type="region of interest" description="Disordered" evidence="1">
    <location>
        <begin position="68"/>
        <end position="103"/>
    </location>
</feature>
<reference evidence="2" key="3">
    <citation type="submission" date="2025-09" db="UniProtKB">
        <authorList>
            <consortium name="Ensembl"/>
        </authorList>
    </citation>
    <scope>IDENTIFICATION</scope>
    <source>
        <strain evidence="2">Thoroughbred</strain>
    </source>
</reference>
<reference evidence="2 3" key="1">
    <citation type="journal article" date="2009" name="Science">
        <title>Genome sequence, comparative analysis, and population genetics of the domestic horse.</title>
        <authorList>
            <consortium name="Broad Institute Genome Sequencing Platform"/>
            <consortium name="Broad Institute Whole Genome Assembly Team"/>
            <person name="Wade C.M."/>
            <person name="Giulotto E."/>
            <person name="Sigurdsson S."/>
            <person name="Zoli M."/>
            <person name="Gnerre S."/>
            <person name="Imsland F."/>
            <person name="Lear T.L."/>
            <person name="Adelson D.L."/>
            <person name="Bailey E."/>
            <person name="Bellone R.R."/>
            <person name="Bloecker H."/>
            <person name="Distl O."/>
            <person name="Edgar R.C."/>
            <person name="Garber M."/>
            <person name="Leeb T."/>
            <person name="Mauceli E."/>
            <person name="MacLeod J.N."/>
            <person name="Penedo M.C.T."/>
            <person name="Raison J.M."/>
            <person name="Sharpe T."/>
            <person name="Vogel J."/>
            <person name="Andersson L."/>
            <person name="Antczak D.F."/>
            <person name="Biagi T."/>
            <person name="Binns M.M."/>
            <person name="Chowdhary B.P."/>
            <person name="Coleman S.J."/>
            <person name="Della Valle G."/>
            <person name="Fryc S."/>
            <person name="Guerin G."/>
            <person name="Hasegawa T."/>
            <person name="Hill E.W."/>
            <person name="Jurka J."/>
            <person name="Kiialainen A."/>
            <person name="Lindgren G."/>
            <person name="Liu J."/>
            <person name="Magnani E."/>
            <person name="Mickelson J.R."/>
            <person name="Murray J."/>
            <person name="Nergadze S.G."/>
            <person name="Onofrio R."/>
            <person name="Pedroni S."/>
            <person name="Piras M.F."/>
            <person name="Raudsepp T."/>
            <person name="Rocchi M."/>
            <person name="Roeed K.H."/>
            <person name="Ryder O.A."/>
            <person name="Searle S."/>
            <person name="Skow L."/>
            <person name="Swinburne J.E."/>
            <person name="Syvaenen A.C."/>
            <person name="Tozaki T."/>
            <person name="Valberg S.J."/>
            <person name="Vaudin M."/>
            <person name="White J.R."/>
            <person name="Zody M.C."/>
            <person name="Lander E.S."/>
            <person name="Lindblad-Toh K."/>
        </authorList>
    </citation>
    <scope>NUCLEOTIDE SEQUENCE [LARGE SCALE GENOMIC DNA]</scope>
    <source>
        <strain evidence="2 3">Thoroughbred</strain>
    </source>
</reference>
<feature type="region of interest" description="Disordered" evidence="1">
    <location>
        <begin position="277"/>
        <end position="302"/>
    </location>
</feature>
<organism evidence="2 3">
    <name type="scientific">Equus caballus</name>
    <name type="common">Horse</name>
    <dbReference type="NCBI Taxonomy" id="9796"/>
    <lineage>
        <taxon>Eukaryota</taxon>
        <taxon>Metazoa</taxon>
        <taxon>Chordata</taxon>
        <taxon>Craniata</taxon>
        <taxon>Vertebrata</taxon>
        <taxon>Euteleostomi</taxon>
        <taxon>Mammalia</taxon>
        <taxon>Eutheria</taxon>
        <taxon>Laurasiatheria</taxon>
        <taxon>Perissodactyla</taxon>
        <taxon>Equidae</taxon>
        <taxon>Equus</taxon>
    </lineage>
</organism>
<dbReference type="GO" id="GO:0051726">
    <property type="term" value="P:regulation of cell cycle"/>
    <property type="evidence" value="ECO:0007669"/>
    <property type="project" value="Ensembl"/>
</dbReference>
<evidence type="ECO:0000256" key="1">
    <source>
        <dbReference type="SAM" id="MobiDB-lite"/>
    </source>
</evidence>
<dbReference type="PANTHER" id="PTHR16106:SF3">
    <property type="entry name" value="CHROMOSOME 4 OPEN READING FRAME 19"/>
    <property type="match status" value="1"/>
</dbReference>
<evidence type="ECO:0000313" key="3">
    <source>
        <dbReference type="Proteomes" id="UP000002281"/>
    </source>
</evidence>
<feature type="region of interest" description="Disordered" evidence="1">
    <location>
        <begin position="222"/>
        <end position="244"/>
    </location>
</feature>